<evidence type="ECO:0000313" key="2">
    <source>
        <dbReference type="Proteomes" id="UP000297907"/>
    </source>
</evidence>
<reference evidence="1 2" key="1">
    <citation type="submission" date="2019-03" db="EMBL/GenBank/DDBJ databases">
        <title>Genomics of glacier-inhabiting Cryobacterium strains.</title>
        <authorList>
            <person name="Liu Q."/>
            <person name="Xin Y.-H."/>
        </authorList>
    </citation>
    <scope>NUCLEOTIDE SEQUENCE [LARGE SCALE GENOMIC DNA]</scope>
    <source>
        <strain evidence="1 2">RHLS22-1</strain>
    </source>
</reference>
<evidence type="ECO:0000313" key="1">
    <source>
        <dbReference type="EMBL" id="TFC05510.1"/>
    </source>
</evidence>
<organism evidence="1 2">
    <name type="scientific">Cryobacterium adonitolivorans</name>
    <dbReference type="NCBI Taxonomy" id="1259189"/>
    <lineage>
        <taxon>Bacteria</taxon>
        <taxon>Bacillati</taxon>
        <taxon>Actinomycetota</taxon>
        <taxon>Actinomycetes</taxon>
        <taxon>Micrococcales</taxon>
        <taxon>Microbacteriaceae</taxon>
        <taxon>Cryobacterium</taxon>
    </lineage>
</organism>
<evidence type="ECO:0008006" key="3">
    <source>
        <dbReference type="Google" id="ProtNLM"/>
    </source>
</evidence>
<accession>A0A4R8WA06</accession>
<protein>
    <recommendedName>
        <fullName evidence="3">DUF559 domain-containing protein</fullName>
    </recommendedName>
</protein>
<dbReference type="Gene3D" id="3.40.960.10">
    <property type="entry name" value="VSR Endonuclease"/>
    <property type="match status" value="1"/>
</dbReference>
<dbReference type="EMBL" id="SOFL01000008">
    <property type="protein sequence ID" value="TFC05510.1"/>
    <property type="molecule type" value="Genomic_DNA"/>
</dbReference>
<dbReference type="AlphaFoldDB" id="A0A4R8WA06"/>
<comment type="caution">
    <text evidence="1">The sequence shown here is derived from an EMBL/GenBank/DDBJ whole genome shotgun (WGS) entry which is preliminary data.</text>
</comment>
<name>A0A4R8WA06_9MICO</name>
<gene>
    <name evidence="1" type="ORF">E3O42_02795</name>
</gene>
<dbReference type="RefSeq" id="WP_134452414.1">
    <property type="nucleotide sequence ID" value="NZ_SOFL01000008.1"/>
</dbReference>
<dbReference type="Proteomes" id="UP000297907">
    <property type="component" value="Unassembled WGS sequence"/>
</dbReference>
<dbReference type="OrthoDB" id="2594539at2"/>
<keyword evidence="2" id="KW-1185">Reference proteome</keyword>
<sequence>MATPVYLAFLFGTRRIIHRVDLRRGGLSGVEITEAVRRQDIIRVRRDHYARPGLDQHTLEAVRVGGRLACVSAAAELGLFAFDYSHTHLHVDREASRLRSPHTRFRPLAELPRNGVQLHWWPLLESADGNEFCVGVKDALVQIIRCQEPRFALAALDLALHERRIRPRDLDSIFARVPAEKQPLRLLIDARSESGQETVLRQLILDAGLRCEIQVSIDGVGRVDLLVEGCVVVEADSQAFHKEWEQHIRDRTRDLLLAERGYLSLRVLYQHTMFEPETVIAAIRRLVDISRAGIPPR</sequence>
<proteinExistence type="predicted"/>